<comment type="caution">
    <text evidence="1">The sequence shown here is derived from an EMBL/GenBank/DDBJ whole genome shotgun (WGS) entry which is preliminary data.</text>
</comment>
<gene>
    <name evidence="2" type="ORF">RCL2_002390900</name>
    <name evidence="1" type="ORF">RclHR1_20820001</name>
</gene>
<keyword evidence="3" id="KW-1185">Reference proteome</keyword>
<dbReference type="OrthoDB" id="15001at2759"/>
<proteinExistence type="predicted"/>
<evidence type="ECO:0000313" key="2">
    <source>
        <dbReference type="EMBL" id="GES97319.1"/>
    </source>
</evidence>
<organism evidence="1 3">
    <name type="scientific">Rhizophagus clarus</name>
    <dbReference type="NCBI Taxonomy" id="94130"/>
    <lineage>
        <taxon>Eukaryota</taxon>
        <taxon>Fungi</taxon>
        <taxon>Fungi incertae sedis</taxon>
        <taxon>Mucoromycota</taxon>
        <taxon>Glomeromycotina</taxon>
        <taxon>Glomeromycetes</taxon>
        <taxon>Glomerales</taxon>
        <taxon>Glomeraceae</taxon>
        <taxon>Rhizophagus</taxon>
    </lineage>
</organism>
<dbReference type="EMBL" id="BEXD01001205">
    <property type="protein sequence ID" value="GBB92918.1"/>
    <property type="molecule type" value="Genomic_DNA"/>
</dbReference>
<dbReference type="Proteomes" id="UP000615446">
    <property type="component" value="Unassembled WGS sequence"/>
</dbReference>
<evidence type="ECO:0000313" key="1">
    <source>
        <dbReference type="EMBL" id="GBB92918.1"/>
    </source>
</evidence>
<reference evidence="2" key="2">
    <citation type="submission" date="2019-10" db="EMBL/GenBank/DDBJ databases">
        <title>Conservation and host-specific expression of non-tandemly repeated heterogenous ribosome RNA gene in arbuscular mycorrhizal fungi.</title>
        <authorList>
            <person name="Maeda T."/>
            <person name="Kobayashi Y."/>
            <person name="Nakagawa T."/>
            <person name="Ezawa T."/>
            <person name="Yamaguchi K."/>
            <person name="Bino T."/>
            <person name="Nishimoto Y."/>
            <person name="Shigenobu S."/>
            <person name="Kawaguchi M."/>
        </authorList>
    </citation>
    <scope>NUCLEOTIDE SEQUENCE</scope>
    <source>
        <strain evidence="2">HR1</strain>
    </source>
</reference>
<sequence>MRLKKSCKENLKEAGNYIMSLHYLMHTSLLIPCFEEYWSEVSKKNQPSLLGFLRYRKGKVDILDKDYEVSRYLEDIKCIKTHYNYNNKHIYDIVQDIENDIKDEEISSEVMEFWVSQGSSSSNENEGEEGEEGSECNNISVKECGSKALVCDILKDIISASQAEKDVLDIYSSKFSHSSIMDLRLGSEFSISLDQNLQDRVLHEVFDEIDDYITDEVHNYLTDFFNADRGHQGWCEVARSIVICEEDSEQLKDTKGLLKDTFGRFIKAFSLGPLNPLRNISTLERPHLNQFVHPMIDSSLWIFAGINYISGEIPLQGKIKSNADGIGFLNDVSDYQIACVEGAKPGARKKKIIDDDTKNIRNMMQLFNNIIVSEATERRQIYTDLRTYGAVAYKTEVSLTMMDFRGVYRLFEVDRFSLPKDWVDIPNFVFLYEALIKWALCARHTREGLIAQRKKGRIGRYSEARIVKKLHCLK</sequence>
<reference evidence="1 3" key="1">
    <citation type="submission" date="2017-11" db="EMBL/GenBank/DDBJ databases">
        <title>The genome of Rhizophagus clarus HR1 reveals common genetic basis of auxotrophy among arbuscular mycorrhizal fungi.</title>
        <authorList>
            <person name="Kobayashi Y."/>
        </authorList>
    </citation>
    <scope>NUCLEOTIDE SEQUENCE [LARGE SCALE GENOMIC DNA]</scope>
    <source>
        <strain evidence="1 3">HR1</strain>
    </source>
</reference>
<name>A0A2Z6RKS8_9GLOM</name>
<accession>A0A2Z6RKS8</accession>
<protein>
    <submittedName>
        <fullName evidence="1">Uncharacterized protein</fullName>
    </submittedName>
</protein>
<dbReference type="AlphaFoldDB" id="A0A2Z6RKS8"/>
<dbReference type="Proteomes" id="UP000247702">
    <property type="component" value="Unassembled WGS sequence"/>
</dbReference>
<dbReference type="EMBL" id="BLAL01000257">
    <property type="protein sequence ID" value="GES97319.1"/>
    <property type="molecule type" value="Genomic_DNA"/>
</dbReference>
<evidence type="ECO:0000313" key="3">
    <source>
        <dbReference type="Proteomes" id="UP000247702"/>
    </source>
</evidence>